<name>A0A4S4M3F7_9APHY</name>
<feature type="region of interest" description="Disordered" evidence="1">
    <location>
        <begin position="15"/>
        <end position="34"/>
    </location>
</feature>
<comment type="caution">
    <text evidence="2">The sequence shown here is derived from an EMBL/GenBank/DDBJ whole genome shotgun (WGS) entry which is preliminary data.</text>
</comment>
<sequence>MDSFTTIDFTESIFSASRTAEETPTDAPSAGAVPTNCDHESDKLGVYCVIA</sequence>
<organism evidence="2 3">
    <name type="scientific">Antrodiella citrinella</name>
    <dbReference type="NCBI Taxonomy" id="2447956"/>
    <lineage>
        <taxon>Eukaryota</taxon>
        <taxon>Fungi</taxon>
        <taxon>Dikarya</taxon>
        <taxon>Basidiomycota</taxon>
        <taxon>Agaricomycotina</taxon>
        <taxon>Agaricomycetes</taxon>
        <taxon>Polyporales</taxon>
        <taxon>Steccherinaceae</taxon>
        <taxon>Antrodiella</taxon>
    </lineage>
</organism>
<accession>A0A4S4M3F7</accession>
<evidence type="ECO:0008006" key="4">
    <source>
        <dbReference type="Google" id="ProtNLM"/>
    </source>
</evidence>
<dbReference type="Proteomes" id="UP000308730">
    <property type="component" value="Unassembled WGS sequence"/>
</dbReference>
<evidence type="ECO:0000313" key="2">
    <source>
        <dbReference type="EMBL" id="THH19067.1"/>
    </source>
</evidence>
<dbReference type="AlphaFoldDB" id="A0A4S4M3F7"/>
<gene>
    <name evidence="2" type="ORF">EUX98_g8846</name>
</gene>
<reference evidence="2 3" key="1">
    <citation type="submission" date="2019-02" db="EMBL/GenBank/DDBJ databases">
        <title>Genome sequencing of the rare red list fungi Antrodiella citrinella (Flaviporus citrinellus).</title>
        <authorList>
            <person name="Buettner E."/>
            <person name="Kellner H."/>
        </authorList>
    </citation>
    <scope>NUCLEOTIDE SEQUENCE [LARGE SCALE GENOMIC DNA]</scope>
    <source>
        <strain evidence="2 3">DSM 108506</strain>
    </source>
</reference>
<proteinExistence type="predicted"/>
<dbReference type="EMBL" id="SGPM01000559">
    <property type="protein sequence ID" value="THH19067.1"/>
    <property type="molecule type" value="Genomic_DNA"/>
</dbReference>
<protein>
    <recommendedName>
        <fullName evidence="4">Pheromone</fullName>
    </recommendedName>
</protein>
<evidence type="ECO:0000256" key="1">
    <source>
        <dbReference type="SAM" id="MobiDB-lite"/>
    </source>
</evidence>
<evidence type="ECO:0000313" key="3">
    <source>
        <dbReference type="Proteomes" id="UP000308730"/>
    </source>
</evidence>
<keyword evidence="3" id="KW-1185">Reference proteome</keyword>